<gene>
    <name evidence="1" type="ORF">A3B13_01355</name>
</gene>
<dbReference type="Proteomes" id="UP000176287">
    <property type="component" value="Unassembled WGS sequence"/>
</dbReference>
<name>A0A1G2CE57_9BACT</name>
<protein>
    <submittedName>
        <fullName evidence="1">Uncharacterized protein</fullName>
    </submittedName>
</protein>
<accession>A0A1G2CE57</accession>
<organism evidence="1 2">
    <name type="scientific">Candidatus Liptonbacteria bacterium RIFCSPLOWO2_01_FULL_45_15</name>
    <dbReference type="NCBI Taxonomy" id="1798649"/>
    <lineage>
        <taxon>Bacteria</taxon>
        <taxon>Candidatus Liptoniibacteriota</taxon>
    </lineage>
</organism>
<evidence type="ECO:0000313" key="2">
    <source>
        <dbReference type="Proteomes" id="UP000176287"/>
    </source>
</evidence>
<comment type="caution">
    <text evidence="1">The sequence shown here is derived from an EMBL/GenBank/DDBJ whole genome shotgun (WGS) entry which is preliminary data.</text>
</comment>
<reference evidence="1 2" key="1">
    <citation type="journal article" date="2016" name="Nat. Commun.">
        <title>Thousands of microbial genomes shed light on interconnected biogeochemical processes in an aquifer system.</title>
        <authorList>
            <person name="Anantharaman K."/>
            <person name="Brown C.T."/>
            <person name="Hug L.A."/>
            <person name="Sharon I."/>
            <person name="Castelle C.J."/>
            <person name="Probst A.J."/>
            <person name="Thomas B.C."/>
            <person name="Singh A."/>
            <person name="Wilkins M.J."/>
            <person name="Karaoz U."/>
            <person name="Brodie E.L."/>
            <person name="Williams K.H."/>
            <person name="Hubbard S.S."/>
            <person name="Banfield J.F."/>
        </authorList>
    </citation>
    <scope>NUCLEOTIDE SEQUENCE [LARGE SCALE GENOMIC DNA]</scope>
</reference>
<dbReference type="AlphaFoldDB" id="A0A1G2CE57"/>
<proteinExistence type="predicted"/>
<dbReference type="EMBL" id="MHKZ01000034">
    <property type="protein sequence ID" value="OGY99682.1"/>
    <property type="molecule type" value="Genomic_DNA"/>
</dbReference>
<evidence type="ECO:0000313" key="1">
    <source>
        <dbReference type="EMBL" id="OGY99682.1"/>
    </source>
</evidence>
<sequence>MNKQAQHPQKIMMFGALAAVGLATESIGISVLAMNVVPQGKLAIDSDGYTLHHGTASGGQQVYSLKSKLDLKAGGKSTITLALGNGGKMTVSTAEAEVAFAQLLPQLAAINQGAGTTATS</sequence>